<dbReference type="EMBL" id="KV878584">
    <property type="protein sequence ID" value="OJJ60449.1"/>
    <property type="molecule type" value="Genomic_DNA"/>
</dbReference>
<keyword evidence="4 6" id="KW-0472">Membrane</keyword>
<evidence type="ECO:0000256" key="4">
    <source>
        <dbReference type="ARBA" id="ARBA00023136"/>
    </source>
</evidence>
<feature type="transmembrane region" description="Helical" evidence="6">
    <location>
        <begin position="47"/>
        <end position="66"/>
    </location>
</feature>
<feature type="transmembrane region" description="Helical" evidence="6">
    <location>
        <begin position="171"/>
        <end position="196"/>
    </location>
</feature>
<evidence type="ECO:0000259" key="7">
    <source>
        <dbReference type="PROSITE" id="PS50850"/>
    </source>
</evidence>
<proteinExistence type="predicted"/>
<dbReference type="Gene3D" id="1.20.1250.20">
    <property type="entry name" value="MFS general substrate transporter like domains"/>
    <property type="match status" value="2"/>
</dbReference>
<dbReference type="PANTHER" id="PTHR23501:SF6">
    <property type="entry name" value="MULTIDRUG TRANSPORTER, PUTATIVE (AFU_ORTHOLOGUE AFUA_3G14560)-RELATED"/>
    <property type="match status" value="1"/>
</dbReference>
<reference evidence="9" key="1">
    <citation type="journal article" date="2017" name="Genome Biol.">
        <title>Comparative genomics reveals high biological diversity and specific adaptations in the industrially and medically important fungal genus Aspergillus.</title>
        <authorList>
            <person name="de Vries R.P."/>
            <person name="Riley R."/>
            <person name="Wiebenga A."/>
            <person name="Aguilar-Osorio G."/>
            <person name="Amillis S."/>
            <person name="Uchima C.A."/>
            <person name="Anderluh G."/>
            <person name="Asadollahi M."/>
            <person name="Askin M."/>
            <person name="Barry K."/>
            <person name="Battaglia E."/>
            <person name="Bayram O."/>
            <person name="Benocci T."/>
            <person name="Braus-Stromeyer S.A."/>
            <person name="Caldana C."/>
            <person name="Canovas D."/>
            <person name="Cerqueira G.C."/>
            <person name="Chen F."/>
            <person name="Chen W."/>
            <person name="Choi C."/>
            <person name="Clum A."/>
            <person name="Dos Santos R.A."/>
            <person name="Damasio A.R."/>
            <person name="Diallinas G."/>
            <person name="Emri T."/>
            <person name="Fekete E."/>
            <person name="Flipphi M."/>
            <person name="Freyberg S."/>
            <person name="Gallo A."/>
            <person name="Gournas C."/>
            <person name="Habgood R."/>
            <person name="Hainaut M."/>
            <person name="Harispe M.L."/>
            <person name="Henrissat B."/>
            <person name="Hilden K.S."/>
            <person name="Hope R."/>
            <person name="Hossain A."/>
            <person name="Karabika E."/>
            <person name="Karaffa L."/>
            <person name="Karanyi Z."/>
            <person name="Krasevec N."/>
            <person name="Kuo A."/>
            <person name="Kusch H."/>
            <person name="LaButti K."/>
            <person name="Lagendijk E.L."/>
            <person name="Lapidus A."/>
            <person name="Levasseur A."/>
            <person name="Lindquist E."/>
            <person name="Lipzen A."/>
            <person name="Logrieco A.F."/>
            <person name="MacCabe A."/>
            <person name="Maekelae M.R."/>
            <person name="Malavazi I."/>
            <person name="Melin P."/>
            <person name="Meyer V."/>
            <person name="Mielnichuk N."/>
            <person name="Miskei M."/>
            <person name="Molnar A.P."/>
            <person name="Mule G."/>
            <person name="Ngan C.Y."/>
            <person name="Orejas M."/>
            <person name="Orosz E."/>
            <person name="Ouedraogo J.P."/>
            <person name="Overkamp K.M."/>
            <person name="Park H.-S."/>
            <person name="Perrone G."/>
            <person name="Piumi F."/>
            <person name="Punt P.J."/>
            <person name="Ram A.F."/>
            <person name="Ramon A."/>
            <person name="Rauscher S."/>
            <person name="Record E."/>
            <person name="Riano-Pachon D.M."/>
            <person name="Robert V."/>
            <person name="Roehrig J."/>
            <person name="Ruller R."/>
            <person name="Salamov A."/>
            <person name="Salih N.S."/>
            <person name="Samson R.A."/>
            <person name="Sandor E."/>
            <person name="Sanguinetti M."/>
            <person name="Schuetze T."/>
            <person name="Sepcic K."/>
            <person name="Shelest E."/>
            <person name="Sherlock G."/>
            <person name="Sophianopoulou V."/>
            <person name="Squina F.M."/>
            <person name="Sun H."/>
            <person name="Susca A."/>
            <person name="Todd R.B."/>
            <person name="Tsang A."/>
            <person name="Unkles S.E."/>
            <person name="van de Wiele N."/>
            <person name="van Rossen-Uffink D."/>
            <person name="Oliveira J.V."/>
            <person name="Vesth T.C."/>
            <person name="Visser J."/>
            <person name="Yu J.-H."/>
            <person name="Zhou M."/>
            <person name="Andersen M.R."/>
            <person name="Archer D.B."/>
            <person name="Baker S.E."/>
            <person name="Benoit I."/>
            <person name="Brakhage A.A."/>
            <person name="Braus G.H."/>
            <person name="Fischer R."/>
            <person name="Frisvad J.C."/>
            <person name="Goldman G.H."/>
            <person name="Houbraken J."/>
            <person name="Oakley B."/>
            <person name="Pocsi I."/>
            <person name="Scazzocchio C."/>
            <person name="Seiboth B."/>
            <person name="vanKuyk P.A."/>
            <person name="Wortman J."/>
            <person name="Dyer P.S."/>
            <person name="Grigoriev I.V."/>
        </authorList>
    </citation>
    <scope>NUCLEOTIDE SEQUENCE [LARGE SCALE GENOMIC DNA]</scope>
    <source>
        <strain evidence="9">CBS 593.65</strain>
    </source>
</reference>
<evidence type="ECO:0000256" key="6">
    <source>
        <dbReference type="SAM" id="Phobius"/>
    </source>
</evidence>
<accession>A0A1L9TLZ1</accession>
<protein>
    <recommendedName>
        <fullName evidence="7">Major facilitator superfamily (MFS) profile domain-containing protein</fullName>
    </recommendedName>
</protein>
<dbReference type="OrthoDB" id="4160219at2759"/>
<gene>
    <name evidence="8" type="ORF">ASPSYDRAFT_42180</name>
</gene>
<feature type="transmembrane region" description="Helical" evidence="6">
    <location>
        <begin position="512"/>
        <end position="530"/>
    </location>
</feature>
<feature type="transmembrane region" description="Helical" evidence="6">
    <location>
        <begin position="401"/>
        <end position="422"/>
    </location>
</feature>
<comment type="subcellular location">
    <subcellularLocation>
        <location evidence="1">Membrane</location>
        <topology evidence="1">Multi-pass membrane protein</topology>
    </subcellularLocation>
</comment>
<feature type="transmembrane region" description="Helical" evidence="6">
    <location>
        <begin position="113"/>
        <end position="132"/>
    </location>
</feature>
<dbReference type="AlphaFoldDB" id="A0A1L9TLZ1"/>
<keyword evidence="2 6" id="KW-0812">Transmembrane</keyword>
<dbReference type="GO" id="GO:0015174">
    <property type="term" value="F:basic amino acid transmembrane transporter activity"/>
    <property type="evidence" value="ECO:0007669"/>
    <property type="project" value="TreeGrafter"/>
</dbReference>
<evidence type="ECO:0000256" key="2">
    <source>
        <dbReference type="ARBA" id="ARBA00022692"/>
    </source>
</evidence>
<evidence type="ECO:0000256" key="1">
    <source>
        <dbReference type="ARBA" id="ARBA00004141"/>
    </source>
</evidence>
<dbReference type="PANTHER" id="PTHR23501">
    <property type="entry name" value="MAJOR FACILITATOR SUPERFAMILY"/>
    <property type="match status" value="1"/>
</dbReference>
<feature type="transmembrane region" description="Helical" evidence="6">
    <location>
        <begin position="377"/>
        <end position="395"/>
    </location>
</feature>
<sequence length="555" mass="59419">MAARRESDAEAVLEQASHDEQTPLIRRDSGSVEPPTAHVQLSFRRGLTILLTMGSLIFIQAINMSMMATAQSQIATDLDAFDDTTWFNSAFMIAASCTTPIAGRLAQIFTPRVYVLFSCVLLTIGLLVTAAAPSLPVFLLGRALSGTGAGGLMVTGIILTLDLVHKNRRGVFIGIVNFAMTFGVSLGAVLAGLVVPVLGWRVIFWVQASATLVLGPTLFFAIPSHSHHEPGSTKTASLLQRLKNVDYAGALTLALSIFLLLFSLASPRIPIMPIGLSLVLFAVFWIIESKFTTEPIVPTEVLKARSVMFTCLAALAAMTARWAVLFYSPVYAMTVRSWSPASAGLILTPTNAGFGLGGLLVGWLHIRHGEGYYWSNVIAYLIFAFSNLVLVALSTQTSDTAVYVTAMFINGFAIGASINYAFAHILYLTKTEVHYIVTALVGMSRGFAGSFGSAMGGGFFQRELKAGLEDGFARHGLSGKEDLVRKLLGSPALVKSLTGAEREVAMQSYEHAIQMLLLGGFVIMVVASLAQAGTGWTPPPEEPAAENVENSRTED</sequence>
<dbReference type="GO" id="GO:0000329">
    <property type="term" value="C:fungal-type vacuole membrane"/>
    <property type="evidence" value="ECO:0007669"/>
    <property type="project" value="TreeGrafter"/>
</dbReference>
<evidence type="ECO:0000313" key="9">
    <source>
        <dbReference type="Proteomes" id="UP000184356"/>
    </source>
</evidence>
<dbReference type="VEuPathDB" id="FungiDB:ASPSYDRAFT_42180"/>
<dbReference type="Pfam" id="PF07690">
    <property type="entry name" value="MFS_1"/>
    <property type="match status" value="1"/>
</dbReference>
<keyword evidence="3 6" id="KW-1133">Transmembrane helix</keyword>
<feature type="compositionally biased region" description="Basic and acidic residues" evidence="5">
    <location>
        <begin position="16"/>
        <end position="30"/>
    </location>
</feature>
<dbReference type="InterPro" id="IPR036259">
    <property type="entry name" value="MFS_trans_sf"/>
</dbReference>
<feature type="region of interest" description="Disordered" evidence="5">
    <location>
        <begin position="534"/>
        <end position="555"/>
    </location>
</feature>
<dbReference type="GeneID" id="63762497"/>
<feature type="transmembrane region" description="Helical" evidence="6">
    <location>
        <begin position="144"/>
        <end position="164"/>
    </location>
</feature>
<name>A0A1L9TLZ1_9EURO</name>
<evidence type="ECO:0000256" key="3">
    <source>
        <dbReference type="ARBA" id="ARBA00022989"/>
    </source>
</evidence>
<organism evidence="8 9">
    <name type="scientific">Aspergillus sydowii CBS 593.65</name>
    <dbReference type="NCBI Taxonomy" id="1036612"/>
    <lineage>
        <taxon>Eukaryota</taxon>
        <taxon>Fungi</taxon>
        <taxon>Dikarya</taxon>
        <taxon>Ascomycota</taxon>
        <taxon>Pezizomycotina</taxon>
        <taxon>Eurotiomycetes</taxon>
        <taxon>Eurotiomycetidae</taxon>
        <taxon>Eurotiales</taxon>
        <taxon>Aspergillaceae</taxon>
        <taxon>Aspergillus</taxon>
        <taxon>Aspergillus subgen. Nidulantes</taxon>
    </lineage>
</organism>
<dbReference type="InterPro" id="IPR011701">
    <property type="entry name" value="MFS"/>
</dbReference>
<evidence type="ECO:0000313" key="8">
    <source>
        <dbReference type="EMBL" id="OJJ60449.1"/>
    </source>
</evidence>
<dbReference type="InterPro" id="IPR020846">
    <property type="entry name" value="MFS_dom"/>
</dbReference>
<feature type="transmembrane region" description="Helical" evidence="6">
    <location>
        <begin position="86"/>
        <end position="106"/>
    </location>
</feature>
<keyword evidence="9" id="KW-1185">Reference proteome</keyword>
<feature type="transmembrane region" description="Helical" evidence="6">
    <location>
        <begin position="202"/>
        <end position="223"/>
    </location>
</feature>
<evidence type="ECO:0000256" key="5">
    <source>
        <dbReference type="SAM" id="MobiDB-lite"/>
    </source>
</evidence>
<feature type="domain" description="Major facilitator superfamily (MFS) profile" evidence="7">
    <location>
        <begin position="49"/>
        <end position="531"/>
    </location>
</feature>
<feature type="transmembrane region" description="Helical" evidence="6">
    <location>
        <begin position="342"/>
        <end position="365"/>
    </location>
</feature>
<feature type="transmembrane region" description="Helical" evidence="6">
    <location>
        <begin position="307"/>
        <end position="330"/>
    </location>
</feature>
<dbReference type="SUPFAM" id="SSF103473">
    <property type="entry name" value="MFS general substrate transporter"/>
    <property type="match status" value="1"/>
</dbReference>
<feature type="region of interest" description="Disordered" evidence="5">
    <location>
        <begin position="1"/>
        <end position="34"/>
    </location>
</feature>
<feature type="transmembrane region" description="Helical" evidence="6">
    <location>
        <begin position="244"/>
        <end position="265"/>
    </location>
</feature>
<dbReference type="Proteomes" id="UP000184356">
    <property type="component" value="Unassembled WGS sequence"/>
</dbReference>
<dbReference type="RefSeq" id="XP_040704255.1">
    <property type="nucleotide sequence ID" value="XM_040846424.1"/>
</dbReference>
<feature type="transmembrane region" description="Helical" evidence="6">
    <location>
        <begin position="271"/>
        <end position="287"/>
    </location>
</feature>
<dbReference type="PROSITE" id="PS50850">
    <property type="entry name" value="MFS"/>
    <property type="match status" value="1"/>
</dbReference>